<dbReference type="RefSeq" id="WP_275472353.1">
    <property type="nucleotide sequence ID" value="NZ_JAPDSH010000011.1"/>
</dbReference>
<evidence type="ECO:0000313" key="2">
    <source>
        <dbReference type="EMBL" id="MDF0480805.1"/>
    </source>
</evidence>
<evidence type="ECO:0000313" key="3">
    <source>
        <dbReference type="Proteomes" id="UP001147148"/>
    </source>
</evidence>
<keyword evidence="1" id="KW-0175">Coiled coil</keyword>
<organism evidence="2 3">
    <name type="scientific">Vagococcus proximus</name>
    <dbReference type="NCBI Taxonomy" id="2991417"/>
    <lineage>
        <taxon>Bacteria</taxon>
        <taxon>Bacillati</taxon>
        <taxon>Bacillota</taxon>
        <taxon>Bacilli</taxon>
        <taxon>Lactobacillales</taxon>
        <taxon>Enterococcaceae</taxon>
        <taxon>Vagococcus</taxon>
    </lineage>
</organism>
<name>A0ABT5X481_9ENTE</name>
<dbReference type="Pfam" id="PF14253">
    <property type="entry name" value="AbiH"/>
    <property type="match status" value="1"/>
</dbReference>
<proteinExistence type="predicted"/>
<dbReference type="Proteomes" id="UP001147148">
    <property type="component" value="Unassembled WGS sequence"/>
</dbReference>
<sequence length="371" mass="43904">MVSEDKVLLIIGNGFDIAAGLKSSFQDFFNQRITTDFVEIMERHSGEFKRKNRIFRIGTLDSDYTVWDFYFYSKHLNANEVNWCDVEGNIKNGLVSKNRKNLLYDFIKRKTGYVSEGQSNLPASLLGSLARAYIFKDEKIFNNEREVYQFLKEELKKLEEAFIIYLKKQVSENSKYQYNALRQLRYLAGKKEYHLLSFNYTNPIEYKSDTVVIEQVHGSLIDNDIIFGIDQEQIDIEENIEIYKFSKTYRKLSQLKKHTEILNPDITHIKFYGHSLSEMDYSYFQSIFDYYDLYNSNVELIFYYSVYDKKKESEIVETQFEAVSKLIDTYGKSMTNINHGKNLMHKLILTNRLSILPFDVDREEIRQTYGD</sequence>
<evidence type="ECO:0000256" key="1">
    <source>
        <dbReference type="SAM" id="Coils"/>
    </source>
</evidence>
<feature type="coiled-coil region" evidence="1">
    <location>
        <begin position="141"/>
        <end position="168"/>
    </location>
</feature>
<keyword evidence="3" id="KW-1185">Reference proteome</keyword>
<dbReference type="InterPro" id="IPR025935">
    <property type="entry name" value="AbiH"/>
</dbReference>
<reference evidence="2" key="1">
    <citation type="submission" date="2022-10" db="EMBL/GenBank/DDBJ databases">
        <title>Vagococcus sp. isolated from poultry meat.</title>
        <authorList>
            <person name="Johansson P."/>
            <person name="Bjorkroth J."/>
        </authorList>
    </citation>
    <scope>NUCLEOTIDE SEQUENCE</scope>
    <source>
        <strain evidence="2">PNs007</strain>
    </source>
</reference>
<protein>
    <submittedName>
        <fullName evidence="2">Bacteriophage abortive infection AbiH family protein</fullName>
    </submittedName>
</protein>
<accession>A0ABT5X481</accession>
<gene>
    <name evidence="2" type="ORF">OL233_10995</name>
</gene>
<comment type="caution">
    <text evidence="2">The sequence shown here is derived from an EMBL/GenBank/DDBJ whole genome shotgun (WGS) entry which is preliminary data.</text>
</comment>
<dbReference type="EMBL" id="JAPDSH010000011">
    <property type="protein sequence ID" value="MDF0480805.1"/>
    <property type="molecule type" value="Genomic_DNA"/>
</dbReference>